<feature type="compositionally biased region" description="Low complexity" evidence="1">
    <location>
        <begin position="630"/>
        <end position="660"/>
    </location>
</feature>
<accession>A0A975G4H9</accession>
<organism evidence="2 3">
    <name type="scientific">Phenylobacterium montanum</name>
    <dbReference type="NCBI Taxonomy" id="2823693"/>
    <lineage>
        <taxon>Bacteria</taxon>
        <taxon>Pseudomonadati</taxon>
        <taxon>Pseudomonadota</taxon>
        <taxon>Alphaproteobacteria</taxon>
        <taxon>Caulobacterales</taxon>
        <taxon>Caulobacteraceae</taxon>
        <taxon>Phenylobacterium</taxon>
    </lineage>
</organism>
<protein>
    <submittedName>
        <fullName evidence="2">Uncharacterized protein</fullName>
    </submittedName>
</protein>
<reference evidence="2" key="1">
    <citation type="submission" date="2021-04" db="EMBL/GenBank/DDBJ databases">
        <title>The complete genome sequence of Caulobacter sp. S6.</title>
        <authorList>
            <person name="Tang Y."/>
            <person name="Ouyang W."/>
            <person name="Liu Q."/>
            <person name="Huang B."/>
            <person name="Guo Z."/>
            <person name="Lei P."/>
        </authorList>
    </citation>
    <scope>NUCLEOTIDE SEQUENCE</scope>
    <source>
        <strain evidence="2">S6</strain>
        <plasmid evidence="2">unnamed</plasmid>
    </source>
</reference>
<dbReference type="RefSeq" id="WP_211941019.1">
    <property type="nucleotide sequence ID" value="NZ_CP073079.1"/>
</dbReference>
<feature type="region of interest" description="Disordered" evidence="1">
    <location>
        <begin position="584"/>
        <end position="674"/>
    </location>
</feature>
<name>A0A975G4H9_9CAUL</name>
<evidence type="ECO:0000313" key="2">
    <source>
        <dbReference type="EMBL" id="QUD90973.1"/>
    </source>
</evidence>
<dbReference type="EMBL" id="CP073079">
    <property type="protein sequence ID" value="QUD90973.1"/>
    <property type="molecule type" value="Genomic_DNA"/>
</dbReference>
<dbReference type="InterPro" id="IPR027417">
    <property type="entry name" value="P-loop_NTPase"/>
</dbReference>
<dbReference type="AlphaFoldDB" id="A0A975G4H9"/>
<sequence>MLELLPSRSCWDRDDADVMLRIEALGVDDTLFLATHTPIRGFGVGGAKRQDLDEPTEAALLDALSNPNRTHAFCVVQGDPGSGKSHLIRWLAVHWPAGDDIVLLLQRADGSLQGALEQLKTSLTVKWPEFEPLFENLDRRRQTAGIAGRAEVFQSTLGAMLKGSFFEERRADAEWCDKHDLSLLIQSLPVRQGWKSPRRILELMDGKSSARNSESAQFNLDDIVSLGRVCVEVHDSVASERFARQLVVEAEKIRGWTDAGETHEEIRASHADDLPASLPLLRTLNSRLNDAVQSVIGVTGEDLILLFRKVRTALKGRARLVLLLEDITAWQGLDNGLIDALVLDAATRPDVCPLISVVGVTPDYYDPLQKNYRDRITHEIQLGQPSGAESATLREGADRLAFVARYLNATRAGQAKLMAWRPAAMSARDTPPPNPCLDCPKRPGCHAVFGEVDSMGLFPFTPHALDVLFHALKTDDKGQTHRTPRGLLQNVLGPTLRNPAMLDDGRYPGPDIETEKLDERAGLLNGPMRALVDANEADIETRERLRRTFVYWGDPTRPDTTSDSDGVTRLAEVRREVFTSFRLPWLGDTDPTPRTLEPPSETTEAAAPATGAADQTAQPAPAAPAPGPEATPVTATSPSITRAPSTATPTTTRPTTTTKTKLQRLQSHISEARSGTAPLKDAPLWNEVLFEVMRAIDPRSLGLDRWTWNTLFTSSTVLVAGSSQSRNYTFAVPRDAWLYDGLEAYCALRGGGQPDSSQEYYRRRLAFMVRRLGALAKAHAARRTPSLPDGAAWDMAATATQVLLARAWLKGAVSPTAATSEQWRVLLSGEDGTATSPQSRTEPWQDALRNTDQQHDKIRTLLREMITLPQGQSLEFGLAAAGSAAQAVVRLQRRLSFLPYSEAAETSSLLDDRGLRQTAAKMADYVRRIPALETRLLQERAAEVATLLRGESLAARMRRIHTAAGKVFPLIRELPPELERRWRETWERLEADLSRPDYLGPLQRLIVSVEDSEAIPKETAALLAWLVAQPAGDLRSAGEALKQGDQLCKALSERAAPYLRSAGAGATLAQIKSAGESLEAVAVEAKTTWEGGQ</sequence>
<gene>
    <name evidence="2" type="ORF">KCG34_25400</name>
</gene>
<geneLocation type="plasmid" evidence="2 3">
    <name>unnamed</name>
</geneLocation>
<dbReference type="KEGG" id="caul:KCG34_25400"/>
<feature type="compositionally biased region" description="Low complexity" evidence="1">
    <location>
        <begin position="597"/>
        <end position="620"/>
    </location>
</feature>
<evidence type="ECO:0000313" key="3">
    <source>
        <dbReference type="Proteomes" id="UP000676409"/>
    </source>
</evidence>
<keyword evidence="2" id="KW-0614">Plasmid</keyword>
<dbReference type="Proteomes" id="UP000676409">
    <property type="component" value="Plasmid unnamed"/>
</dbReference>
<keyword evidence="3" id="KW-1185">Reference proteome</keyword>
<dbReference type="SUPFAM" id="SSF52540">
    <property type="entry name" value="P-loop containing nucleoside triphosphate hydrolases"/>
    <property type="match status" value="1"/>
</dbReference>
<proteinExistence type="predicted"/>
<evidence type="ECO:0000256" key="1">
    <source>
        <dbReference type="SAM" id="MobiDB-lite"/>
    </source>
</evidence>